<gene>
    <name evidence="4" type="primary">LOC106749052</name>
</gene>
<dbReference type="PANTHER" id="PTHR46599">
    <property type="entry name" value="PIGGYBAC TRANSPOSABLE ELEMENT-DERIVED PROTEIN 4"/>
    <property type="match status" value="1"/>
</dbReference>
<dbReference type="Proteomes" id="UP000515204">
    <property type="component" value="Unplaced"/>
</dbReference>
<feature type="domain" description="PiggyBac transposable element-derived protein" evidence="2">
    <location>
        <begin position="103"/>
        <end position="209"/>
    </location>
</feature>
<dbReference type="InterPro" id="IPR029526">
    <property type="entry name" value="PGBD"/>
</dbReference>
<accession>A0A6P3Y038</accession>
<dbReference type="RefSeq" id="XP_014483588.1">
    <property type="nucleotide sequence ID" value="XM_014628102.1"/>
</dbReference>
<dbReference type="KEGG" id="dqu:106749052"/>
<name>A0A6P3Y038_DINQU</name>
<reference evidence="4" key="1">
    <citation type="submission" date="2025-08" db="UniProtKB">
        <authorList>
            <consortium name="RefSeq"/>
        </authorList>
    </citation>
    <scope>IDENTIFICATION</scope>
</reference>
<proteinExistence type="predicted"/>
<evidence type="ECO:0000259" key="2">
    <source>
        <dbReference type="Pfam" id="PF13843"/>
    </source>
</evidence>
<dbReference type="PANTHER" id="PTHR46599:SF3">
    <property type="entry name" value="PIGGYBAC TRANSPOSABLE ELEMENT-DERIVED PROTEIN 4"/>
    <property type="match status" value="1"/>
</dbReference>
<evidence type="ECO:0000256" key="1">
    <source>
        <dbReference type="SAM" id="MobiDB-lite"/>
    </source>
</evidence>
<dbReference type="Pfam" id="PF13843">
    <property type="entry name" value="DDE_Tnp_1_7"/>
    <property type="match status" value="1"/>
</dbReference>
<feature type="region of interest" description="Disordered" evidence="1">
    <location>
        <begin position="30"/>
        <end position="51"/>
    </location>
</feature>
<keyword evidence="3" id="KW-1185">Reference proteome</keyword>
<dbReference type="GeneID" id="106749052"/>
<sequence>MMERNGEKSFNELYADALSDCPSDFEINCSDSENDALSEDSDESDIKPLNRQNRNVIVSDSDNDLEEEWNGNNITPTLEDYLNIPGVTTELGDAPSFSEVTALLFDNGFFYLVVTQTNLYHSQMKELHKSPAKTIPWTEVTTNEIKKFLGLLILMGQTNKSHWKDYWSTDPLVEAPIFRRTMSRMRFEQILTFFYLNDNTQNTSIGDRLCKIT</sequence>
<feature type="compositionally biased region" description="Acidic residues" evidence="1">
    <location>
        <begin position="32"/>
        <end position="43"/>
    </location>
</feature>
<evidence type="ECO:0000313" key="3">
    <source>
        <dbReference type="Proteomes" id="UP000515204"/>
    </source>
</evidence>
<dbReference type="AlphaFoldDB" id="A0A6P3Y038"/>
<protein>
    <submittedName>
        <fullName evidence="4">PiggyBac transposable element-derived protein 2-like</fullName>
    </submittedName>
</protein>
<evidence type="ECO:0000313" key="4">
    <source>
        <dbReference type="RefSeq" id="XP_014483588.1"/>
    </source>
</evidence>
<dbReference type="OrthoDB" id="6777693at2759"/>
<organism evidence="3 4">
    <name type="scientific">Dinoponera quadriceps</name>
    <name type="common">South American ant</name>
    <dbReference type="NCBI Taxonomy" id="609295"/>
    <lineage>
        <taxon>Eukaryota</taxon>
        <taxon>Metazoa</taxon>
        <taxon>Ecdysozoa</taxon>
        <taxon>Arthropoda</taxon>
        <taxon>Hexapoda</taxon>
        <taxon>Insecta</taxon>
        <taxon>Pterygota</taxon>
        <taxon>Neoptera</taxon>
        <taxon>Endopterygota</taxon>
        <taxon>Hymenoptera</taxon>
        <taxon>Apocrita</taxon>
        <taxon>Aculeata</taxon>
        <taxon>Formicoidea</taxon>
        <taxon>Formicidae</taxon>
        <taxon>Ponerinae</taxon>
        <taxon>Ponerini</taxon>
        <taxon>Dinoponera</taxon>
    </lineage>
</organism>